<sequence>MLLLALVAGALVTASLGGWVVGGIRYAICRVANAGDAAACESPRDRELRPGCLTFLSSDSYGGVIDVLIFRVGKDYSFLRTTTIAPDGTKTVTITAVKGGTAGVGTGVGVGINGGNLFNLGADAAVDAQVRLGTGDGWEFTGPDAERNADEFEGRLREQYQIDAVKENAGPLGWIGGSIYDAVAGPDIPDPNIRRFEGEFDLSGSLSAIAGIGPSDPTGRHRKPDRHTDPRGPQPDNPGDTRGSDSVNPNAQAWVGLDANEKAIMQVNDRTGETSVTLSLRGEVSYGANAGADGPQGRRQATGAVTLTRKDGKLTKVTFAQTHIVDGTATVVTTELPLRSDEQRRAVAEYLLDPAGGGPGGRLLSLTWDDMAPTTDPGPDATPLQRLLYDQGMSSRIEYEYDQSDSNYGASVKLGLRLGLNVALSDSTRRAIGAEYLGAPAPDGRRQYLRMPECRG</sequence>
<protein>
    <submittedName>
        <fullName evidence="2">Uncharacterized protein</fullName>
    </submittedName>
</protein>
<reference evidence="3" key="1">
    <citation type="journal article" date="2019" name="Int. J. Syst. Evol. Microbiol.">
        <title>The Global Catalogue of Microorganisms (GCM) 10K type strain sequencing project: providing services to taxonomists for standard genome sequencing and annotation.</title>
        <authorList>
            <consortium name="The Broad Institute Genomics Platform"/>
            <consortium name="The Broad Institute Genome Sequencing Center for Infectious Disease"/>
            <person name="Wu L."/>
            <person name="Ma J."/>
        </authorList>
    </citation>
    <scope>NUCLEOTIDE SEQUENCE [LARGE SCALE GENOMIC DNA]</scope>
    <source>
        <strain evidence="3">JCM 3325</strain>
    </source>
</reference>
<evidence type="ECO:0000313" key="2">
    <source>
        <dbReference type="EMBL" id="GAA2421137.1"/>
    </source>
</evidence>
<dbReference type="Proteomes" id="UP001501231">
    <property type="component" value="Unassembled WGS sequence"/>
</dbReference>
<comment type="caution">
    <text evidence="2">The sequence shown here is derived from an EMBL/GenBank/DDBJ whole genome shotgun (WGS) entry which is preliminary data.</text>
</comment>
<proteinExistence type="predicted"/>
<evidence type="ECO:0000313" key="3">
    <source>
        <dbReference type="Proteomes" id="UP001501231"/>
    </source>
</evidence>
<gene>
    <name evidence="2" type="ORF">GCM10010191_35650</name>
</gene>
<dbReference type="EMBL" id="BAAARW010000012">
    <property type="protein sequence ID" value="GAA2421137.1"/>
    <property type="molecule type" value="Genomic_DNA"/>
</dbReference>
<feature type="region of interest" description="Disordered" evidence="1">
    <location>
        <begin position="206"/>
        <end position="250"/>
    </location>
</feature>
<keyword evidence="3" id="KW-1185">Reference proteome</keyword>
<accession>A0ABP5W9I8</accession>
<name>A0ABP5W9I8_9ACTN</name>
<evidence type="ECO:0000256" key="1">
    <source>
        <dbReference type="SAM" id="MobiDB-lite"/>
    </source>
</evidence>
<organism evidence="2 3">
    <name type="scientific">Actinomadura vinacea</name>
    <dbReference type="NCBI Taxonomy" id="115336"/>
    <lineage>
        <taxon>Bacteria</taxon>
        <taxon>Bacillati</taxon>
        <taxon>Actinomycetota</taxon>
        <taxon>Actinomycetes</taxon>
        <taxon>Streptosporangiales</taxon>
        <taxon>Thermomonosporaceae</taxon>
        <taxon>Actinomadura</taxon>
    </lineage>
</organism>